<keyword evidence="5" id="KW-0675">Receptor</keyword>
<dbReference type="SMART" id="SM01117">
    <property type="entry name" value="Cyt-b5"/>
    <property type="match status" value="1"/>
</dbReference>
<keyword evidence="3" id="KW-0472">Membrane</keyword>
<evidence type="ECO:0000259" key="4">
    <source>
        <dbReference type="SMART" id="SM01117"/>
    </source>
</evidence>
<accession>A0ABQ8LVE4</accession>
<keyword evidence="3" id="KW-0812">Transmembrane</keyword>
<keyword evidence="3" id="KW-1133">Transmembrane helix</keyword>
<reference evidence="5 6" key="1">
    <citation type="submission" date="2022-01" db="EMBL/GenBank/DDBJ databases">
        <title>A high-quality chromosome-level genome assembly of rohu carp, Labeo rohita.</title>
        <authorList>
            <person name="Arick M.A. II"/>
            <person name="Hsu C.-Y."/>
            <person name="Magbanua Z."/>
            <person name="Pechanova O."/>
            <person name="Grover C."/>
            <person name="Miller E."/>
            <person name="Thrash A."/>
            <person name="Ezzel L."/>
            <person name="Alam S."/>
            <person name="Benzie J."/>
            <person name="Hamilton M."/>
            <person name="Karsi A."/>
            <person name="Lawrence M.L."/>
            <person name="Peterson D.G."/>
        </authorList>
    </citation>
    <scope>NUCLEOTIDE SEQUENCE [LARGE SCALE GENOMIC DNA]</scope>
    <source>
        <strain evidence="6">BAU-BD-2019</strain>
        <tissue evidence="5">Blood</tissue>
    </source>
</reference>
<dbReference type="SUPFAM" id="SSF55856">
    <property type="entry name" value="Cytochrome b5-like heme/steroid binding domain"/>
    <property type="match status" value="2"/>
</dbReference>
<feature type="transmembrane region" description="Helical" evidence="3">
    <location>
        <begin position="30"/>
        <end position="53"/>
    </location>
</feature>
<feature type="domain" description="Cytochrome b5 heme-binding" evidence="4">
    <location>
        <begin position="81"/>
        <end position="321"/>
    </location>
</feature>
<comment type="similarity">
    <text evidence="1">Belongs to the cytochrome b5 family. MAPR subfamily.</text>
</comment>
<evidence type="ECO:0000256" key="2">
    <source>
        <dbReference type="SAM" id="MobiDB-lite"/>
    </source>
</evidence>
<feature type="transmembrane region" description="Helical" evidence="3">
    <location>
        <begin position="142"/>
        <end position="161"/>
    </location>
</feature>
<dbReference type="InterPro" id="IPR050577">
    <property type="entry name" value="MAPR/NEUFC/NENF-like"/>
</dbReference>
<dbReference type="InterPro" id="IPR001199">
    <property type="entry name" value="Cyt_B5-like_heme/steroid-bd"/>
</dbReference>
<evidence type="ECO:0000256" key="3">
    <source>
        <dbReference type="SAM" id="Phobius"/>
    </source>
</evidence>
<dbReference type="Proteomes" id="UP000830375">
    <property type="component" value="Unassembled WGS sequence"/>
</dbReference>
<dbReference type="InterPro" id="IPR036400">
    <property type="entry name" value="Cyt_B5-like_heme/steroid_sf"/>
</dbReference>
<gene>
    <name evidence="5" type="ORF">H4Q32_011085</name>
</gene>
<dbReference type="Gene3D" id="3.10.120.10">
    <property type="entry name" value="Cytochrome b5-like heme/steroid binding domain"/>
    <property type="match status" value="2"/>
</dbReference>
<name>A0ABQ8LVE4_LABRO</name>
<proteinExistence type="inferred from homology"/>
<organism evidence="5 6">
    <name type="scientific">Labeo rohita</name>
    <name type="common">Indian major carp</name>
    <name type="synonym">Cyprinus rohita</name>
    <dbReference type="NCBI Taxonomy" id="84645"/>
    <lineage>
        <taxon>Eukaryota</taxon>
        <taxon>Metazoa</taxon>
        <taxon>Chordata</taxon>
        <taxon>Craniata</taxon>
        <taxon>Vertebrata</taxon>
        <taxon>Euteleostomi</taxon>
        <taxon>Actinopterygii</taxon>
        <taxon>Neopterygii</taxon>
        <taxon>Teleostei</taxon>
        <taxon>Ostariophysi</taxon>
        <taxon>Cypriniformes</taxon>
        <taxon>Cyprinidae</taxon>
        <taxon>Labeoninae</taxon>
        <taxon>Labeonini</taxon>
        <taxon>Labeo</taxon>
    </lineage>
</organism>
<dbReference type="PANTHER" id="PTHR10281:SF24">
    <property type="entry name" value="MEMBRANE-ASSOCIATED PROGESTERONE RECEPTOR COMPONENT 2"/>
    <property type="match status" value="1"/>
</dbReference>
<evidence type="ECO:0000313" key="6">
    <source>
        <dbReference type="Proteomes" id="UP000830375"/>
    </source>
</evidence>
<keyword evidence="6" id="KW-1185">Reference proteome</keyword>
<sequence length="343" mass="38222">MADDGDGRSAAADTSGGQGTTEELDPGAGLGISGMLLDLSVLVVLLAACYVVYARWWRRAGADAGRGSEASPLPKMRRRDFTLQQLREYDGVQNPRILMAVNTKVFDVTSGKKFYGRGKESARLRLTPTFSGVFLTSALEKAVSVVFITAVTFLPLCFALVNSFPGFNLSCRYIFEQEPRVTWTYGVAEVHQSVVLICHVSGLEGKNLTAVLKYLFVYLRSFGLLEQLFSSQLFLRRHSALVSACLGLSDPLTPQMFSFKGPYGIFAGRDASRGLATFCLEKDALRDEYDDLSDLNAVQMESVREWEMQFMEKYDYVGRLLKPGDEPSEYTDEEDMKDHQKHE</sequence>
<feature type="region of interest" description="Disordered" evidence="2">
    <location>
        <begin position="1"/>
        <end position="24"/>
    </location>
</feature>
<dbReference type="PANTHER" id="PTHR10281">
    <property type="entry name" value="MEMBRANE-ASSOCIATED PROGESTERONE RECEPTOR COMPONENT-RELATED"/>
    <property type="match status" value="1"/>
</dbReference>
<dbReference type="EMBL" id="JACTAM010000017">
    <property type="protein sequence ID" value="KAI2654375.1"/>
    <property type="molecule type" value="Genomic_DNA"/>
</dbReference>
<comment type="caution">
    <text evidence="5">The sequence shown here is derived from an EMBL/GenBank/DDBJ whole genome shotgun (WGS) entry which is preliminary data.</text>
</comment>
<evidence type="ECO:0000256" key="1">
    <source>
        <dbReference type="ARBA" id="ARBA00038357"/>
    </source>
</evidence>
<protein>
    <submittedName>
        <fullName evidence="5">Membrane-associated progesterone receptor component 2</fullName>
    </submittedName>
</protein>
<evidence type="ECO:0000313" key="5">
    <source>
        <dbReference type="EMBL" id="KAI2654375.1"/>
    </source>
</evidence>